<feature type="domain" description="Protein kinase" evidence="8">
    <location>
        <begin position="95"/>
        <end position="361"/>
    </location>
</feature>
<keyword evidence="5" id="KW-0067">ATP-binding</keyword>
<proteinExistence type="predicted"/>
<dbReference type="PROSITE" id="PS50238">
    <property type="entry name" value="RHOGAP"/>
    <property type="match status" value="1"/>
</dbReference>
<dbReference type="PROSITE" id="PS50003">
    <property type="entry name" value="PH_DOMAIN"/>
    <property type="match status" value="1"/>
</dbReference>
<reference evidence="11 12" key="1">
    <citation type="submission" date="2024-02" db="EMBL/GenBank/DDBJ databases">
        <title>A draft genome for the cacao thread blight pathogen Marasmius crinis-equi.</title>
        <authorList>
            <person name="Cohen S.P."/>
            <person name="Baruah I.K."/>
            <person name="Amoako-Attah I."/>
            <person name="Bukari Y."/>
            <person name="Meinhardt L.W."/>
            <person name="Bailey B.A."/>
        </authorList>
    </citation>
    <scope>NUCLEOTIDE SEQUENCE [LARGE SCALE GENOMIC DNA]</scope>
    <source>
        <strain evidence="11 12">GH-76</strain>
    </source>
</reference>
<feature type="compositionally biased region" description="Low complexity" evidence="6">
    <location>
        <begin position="551"/>
        <end position="567"/>
    </location>
</feature>
<feature type="domain" description="PH" evidence="7">
    <location>
        <begin position="734"/>
        <end position="841"/>
    </location>
</feature>
<keyword evidence="3" id="KW-0547">Nucleotide-binding</keyword>
<organism evidence="11 12">
    <name type="scientific">Marasmius crinis-equi</name>
    <dbReference type="NCBI Taxonomy" id="585013"/>
    <lineage>
        <taxon>Eukaryota</taxon>
        <taxon>Fungi</taxon>
        <taxon>Dikarya</taxon>
        <taxon>Basidiomycota</taxon>
        <taxon>Agaricomycotina</taxon>
        <taxon>Agaricomycetes</taxon>
        <taxon>Agaricomycetidae</taxon>
        <taxon>Agaricales</taxon>
        <taxon>Marasmiineae</taxon>
        <taxon>Marasmiaceae</taxon>
        <taxon>Marasmius</taxon>
    </lineage>
</organism>
<dbReference type="InterPro" id="IPR011009">
    <property type="entry name" value="Kinase-like_dom_sf"/>
</dbReference>
<keyword evidence="1" id="KW-0343">GTPase activation</keyword>
<dbReference type="InterPro" id="IPR008936">
    <property type="entry name" value="Rho_GTPase_activation_prot"/>
</dbReference>
<feature type="domain" description="PX" evidence="9">
    <location>
        <begin position="614"/>
        <end position="738"/>
    </location>
</feature>
<evidence type="ECO:0000313" key="12">
    <source>
        <dbReference type="Proteomes" id="UP001465976"/>
    </source>
</evidence>
<keyword evidence="2" id="KW-0808">Transferase</keyword>
<dbReference type="Gene3D" id="3.30.1520.10">
    <property type="entry name" value="Phox-like domain"/>
    <property type="match status" value="1"/>
</dbReference>
<dbReference type="SUPFAM" id="SSF48350">
    <property type="entry name" value="GTPase activation domain, GAP"/>
    <property type="match status" value="1"/>
</dbReference>
<dbReference type="EMBL" id="JBAHYK010000592">
    <property type="protein sequence ID" value="KAL0572718.1"/>
    <property type="molecule type" value="Genomic_DNA"/>
</dbReference>
<evidence type="ECO:0000313" key="11">
    <source>
        <dbReference type="EMBL" id="KAL0572718.1"/>
    </source>
</evidence>
<feature type="region of interest" description="Disordered" evidence="6">
    <location>
        <begin position="548"/>
        <end position="567"/>
    </location>
</feature>
<evidence type="ECO:0000256" key="5">
    <source>
        <dbReference type="ARBA" id="ARBA00022840"/>
    </source>
</evidence>
<evidence type="ECO:0000256" key="4">
    <source>
        <dbReference type="ARBA" id="ARBA00022777"/>
    </source>
</evidence>
<dbReference type="InterPro" id="IPR001683">
    <property type="entry name" value="PX_dom"/>
</dbReference>
<dbReference type="PANTHER" id="PTHR44329:SF288">
    <property type="entry name" value="MITOGEN-ACTIVATED PROTEIN KINASE KINASE KINASE 20"/>
    <property type="match status" value="1"/>
</dbReference>
<dbReference type="SUPFAM" id="SSF64268">
    <property type="entry name" value="PX domain"/>
    <property type="match status" value="1"/>
</dbReference>
<dbReference type="Pfam" id="PF00787">
    <property type="entry name" value="PX"/>
    <property type="match status" value="1"/>
</dbReference>
<dbReference type="SMART" id="SM00312">
    <property type="entry name" value="PX"/>
    <property type="match status" value="1"/>
</dbReference>
<feature type="domain" description="Rho-GAP" evidence="10">
    <location>
        <begin position="854"/>
        <end position="1042"/>
    </location>
</feature>
<evidence type="ECO:0000256" key="6">
    <source>
        <dbReference type="SAM" id="MobiDB-lite"/>
    </source>
</evidence>
<dbReference type="PROSITE" id="PS50011">
    <property type="entry name" value="PROTEIN_KINASE_DOM"/>
    <property type="match status" value="1"/>
</dbReference>
<dbReference type="CDD" id="cd06093">
    <property type="entry name" value="PX_domain"/>
    <property type="match status" value="1"/>
</dbReference>
<dbReference type="SMART" id="SM00233">
    <property type="entry name" value="PH"/>
    <property type="match status" value="1"/>
</dbReference>
<dbReference type="PROSITE" id="PS00108">
    <property type="entry name" value="PROTEIN_KINASE_ST"/>
    <property type="match status" value="1"/>
</dbReference>
<dbReference type="InterPro" id="IPR051681">
    <property type="entry name" value="Ser/Thr_Kinases-Pseudokinases"/>
</dbReference>
<evidence type="ECO:0000256" key="3">
    <source>
        <dbReference type="ARBA" id="ARBA00022741"/>
    </source>
</evidence>
<keyword evidence="12" id="KW-1185">Reference proteome</keyword>
<evidence type="ECO:0000259" key="10">
    <source>
        <dbReference type="PROSITE" id="PS50238"/>
    </source>
</evidence>
<dbReference type="PRINTS" id="PR00109">
    <property type="entry name" value="TYRKINASE"/>
</dbReference>
<keyword evidence="4" id="KW-0418">Kinase</keyword>
<feature type="region of interest" description="Disordered" evidence="6">
    <location>
        <begin position="437"/>
        <end position="461"/>
    </location>
</feature>
<dbReference type="SUPFAM" id="SSF50729">
    <property type="entry name" value="PH domain-like"/>
    <property type="match status" value="1"/>
</dbReference>
<evidence type="ECO:0000259" key="9">
    <source>
        <dbReference type="PROSITE" id="PS50195"/>
    </source>
</evidence>
<dbReference type="InterPro" id="IPR011993">
    <property type="entry name" value="PH-like_dom_sf"/>
</dbReference>
<evidence type="ECO:0000259" key="8">
    <source>
        <dbReference type="PROSITE" id="PS50011"/>
    </source>
</evidence>
<dbReference type="Pfam" id="PF00620">
    <property type="entry name" value="RhoGAP"/>
    <property type="match status" value="1"/>
</dbReference>
<dbReference type="Pfam" id="PF07714">
    <property type="entry name" value="PK_Tyr_Ser-Thr"/>
    <property type="match status" value="1"/>
</dbReference>
<accession>A0ABR3FC00</accession>
<dbReference type="InterPro" id="IPR001849">
    <property type="entry name" value="PH_domain"/>
</dbReference>
<gene>
    <name evidence="11" type="primary">TUS1_14</name>
    <name evidence="11" type="ORF">V5O48_009243</name>
</gene>
<dbReference type="InterPro" id="IPR036871">
    <property type="entry name" value="PX_dom_sf"/>
</dbReference>
<dbReference type="InterPro" id="IPR001245">
    <property type="entry name" value="Ser-Thr/Tyr_kinase_cat_dom"/>
</dbReference>
<dbReference type="Gene3D" id="2.30.29.30">
    <property type="entry name" value="Pleckstrin-homology domain (PH domain)/Phosphotyrosine-binding domain (PTB)"/>
    <property type="match status" value="1"/>
</dbReference>
<dbReference type="SMART" id="SM00324">
    <property type="entry name" value="RhoGAP"/>
    <property type="match status" value="1"/>
</dbReference>
<sequence>MSFARLYNPLRVRSTDVLDDVLRMVEDVLSDEQECKRLLEVRGDEAQKCLDALQLLADGPNVAGKLRSSILKMMLHLSKRSGLCPKCLIIKNVKKLGAFPVGGGGFGDVWKGKIEEQLVCLKVVKVYLRSDVTHLMNDYMREAIVWQQLKHPNLLPFVGMYYLDKTREQLCLVSPWMERGDLMRYLKAKSRKDIDHQALAYDVAAGLSYLHEKKIVHGDLKCVNILVTPDERACIGDFGLSRVADSRAVRLSTSTPGQSRGTVRWLSPELLEPQPCQSSTRSDIYAYACVCYEIFTGKAPFSELVDGAVIVAIVLHKMHPARPENVPELTNSMWEIMESCWAHDPNLRPTAEDVLSRVGALRSMKTGELVRQQPAPDWNSLNLMQIWKNVKYPAVDTAALARLLQKGQTGTVAVRPSPSLGSPISSVFSFRRDTSIGPLNKPLPTSPPHMKGGVAPNGEDENILTPHNSQHNLHVGKGLKGSPPSPAISLTEAGFTEEKVVAIQARAQDGDPGVQLDTNDESDSINFENEDFWPDDSWQAEFGPHINSRRSLNTTPSPLTTPLTPSFSTESAMKVGADAPSRALHPLSPSPLREARSSVGMCRVLPLVKSNLPRTTVSVTHSCVVPDEQGKEAMSFRILVQPGGAKASWQVEKPYTQILELNRIITKSFPSLAVVTIPDRVDGKLWKGENSPAQMDERKAALQRYLQSLITIPLNYDEVIAFLTSNVTRDFKPPASKEGYLAKRGKNFDSWKWRYFVLKNLELEYFDYRDGKRLGFIHLTEASIEKQRGPSGSGPTSGGNGYRHDSLFVLEKNDQQARHVFCAESDEERDSWVDALTRQIGRAGKKSGTTVFGVSLEESLDVAQIANLPAVVFRCMEFLEAKNGIQETLIYRSDGRSSIIDSLKDRFDLEGDVDLVASEEHYGPHDIASLLKAYLRELPTPILTRSLRSKFVYLATDDPPKEIDELSQMIASLPNANYSLIRALAAHLDLVVQNSRINKMRLSILEICFASTLKIPSGLFRVMIEHFERVFRVDENEHGSVSGPLQSDKDVGIGV</sequence>
<dbReference type="Gene3D" id="1.10.510.10">
    <property type="entry name" value="Transferase(Phosphotransferase) domain 1"/>
    <property type="match status" value="1"/>
</dbReference>
<evidence type="ECO:0000259" key="7">
    <source>
        <dbReference type="PROSITE" id="PS50003"/>
    </source>
</evidence>
<comment type="caution">
    <text evidence="11">The sequence shown here is derived from an EMBL/GenBank/DDBJ whole genome shotgun (WGS) entry which is preliminary data.</text>
</comment>
<dbReference type="Proteomes" id="UP001465976">
    <property type="component" value="Unassembled WGS sequence"/>
</dbReference>
<dbReference type="Gene3D" id="1.10.555.10">
    <property type="entry name" value="Rho GTPase activation protein"/>
    <property type="match status" value="1"/>
</dbReference>
<dbReference type="Pfam" id="PF00169">
    <property type="entry name" value="PH"/>
    <property type="match status" value="1"/>
</dbReference>
<dbReference type="InterPro" id="IPR008271">
    <property type="entry name" value="Ser/Thr_kinase_AS"/>
</dbReference>
<evidence type="ECO:0000256" key="1">
    <source>
        <dbReference type="ARBA" id="ARBA00022468"/>
    </source>
</evidence>
<evidence type="ECO:0000256" key="2">
    <source>
        <dbReference type="ARBA" id="ARBA00022679"/>
    </source>
</evidence>
<name>A0ABR3FC00_9AGAR</name>
<dbReference type="PANTHER" id="PTHR44329">
    <property type="entry name" value="SERINE/THREONINE-PROTEIN KINASE TNNI3K-RELATED"/>
    <property type="match status" value="1"/>
</dbReference>
<dbReference type="SMART" id="SM00220">
    <property type="entry name" value="S_TKc"/>
    <property type="match status" value="1"/>
</dbReference>
<dbReference type="PROSITE" id="PS50195">
    <property type="entry name" value="PX"/>
    <property type="match status" value="1"/>
</dbReference>
<dbReference type="SUPFAM" id="SSF56112">
    <property type="entry name" value="Protein kinase-like (PK-like)"/>
    <property type="match status" value="1"/>
</dbReference>
<dbReference type="InterPro" id="IPR000719">
    <property type="entry name" value="Prot_kinase_dom"/>
</dbReference>
<protein>
    <submittedName>
        <fullName evidence="11">Rho guanine nucleotide exchange factor</fullName>
    </submittedName>
</protein>
<dbReference type="InterPro" id="IPR000198">
    <property type="entry name" value="RhoGAP_dom"/>
</dbReference>